<dbReference type="InterPro" id="IPR005097">
    <property type="entry name" value="Sacchrp_dh_NADP-bd"/>
</dbReference>
<name>A0A7S3RUS0_9SPIT</name>
<gene>
    <name evidence="4" type="ORF">SACU0126_LOCUS7460</name>
</gene>
<dbReference type="SUPFAM" id="SSF51735">
    <property type="entry name" value="NAD(P)-binding Rossmann-fold domains"/>
    <property type="match status" value="1"/>
</dbReference>
<reference evidence="4" key="1">
    <citation type="submission" date="2021-01" db="EMBL/GenBank/DDBJ databases">
        <authorList>
            <person name="Corre E."/>
            <person name="Pelletier E."/>
            <person name="Niang G."/>
            <person name="Scheremetjew M."/>
            <person name="Finn R."/>
            <person name="Kale V."/>
            <person name="Holt S."/>
            <person name="Cochrane G."/>
            <person name="Meng A."/>
            <person name="Brown T."/>
            <person name="Cohen L."/>
        </authorList>
    </citation>
    <scope>NUCLEOTIDE SEQUENCE</scope>
    <source>
        <strain evidence="4">SPMC142</strain>
    </source>
</reference>
<sequence>MSTRLDLVVYGATGFTGQLVCQYLRRHAPSGLRWAIAGRDAAKLDRVATACDSASGVNNGIGTPPTEVISGCSSDGSAASRICGDLRPRVVLSTAGPFVHHSDALVGACARSGVSYVDINGEIPWVARVIERDDQVARGSGALIVPNCGFDSVPSDLGCLRATQNLAKKTGSPCVSLQTVMHMVGVMSGGTIETGLEMERLFPGELRDPFRLGGASQLSRGPNDLVDQDPTEPRYDATLRRWVAPFGMARINSRVVRRSACELNAYANIDPTKLRYREEQLAPTGAAAAAKMAKNAAIPPEKLRQLRDAGRLPKPGDGPSKERRQASSFTALCVAQAANGTRGVCAISGGDPGYDETAKMVAEAALTIALTDRASLPAAERGGGGVLTAAAALGERYAARLVAAGLCFEDDVDLSGALPGSPDADAEAEALKAEMASKDAW</sequence>
<dbReference type="PANTHER" id="PTHR12286">
    <property type="entry name" value="SACCHAROPINE DEHYDROGENASE-LIKE OXIDOREDUCTASE"/>
    <property type="match status" value="1"/>
</dbReference>
<evidence type="ECO:0000313" key="4">
    <source>
        <dbReference type="EMBL" id="CAE0535535.1"/>
    </source>
</evidence>
<dbReference type="AlphaFoldDB" id="A0A7S3RUS0"/>
<dbReference type="Gene3D" id="3.40.50.720">
    <property type="entry name" value="NAD(P)-binding Rossmann-like Domain"/>
    <property type="match status" value="1"/>
</dbReference>
<evidence type="ECO:0000256" key="1">
    <source>
        <dbReference type="ARBA" id="ARBA00038048"/>
    </source>
</evidence>
<accession>A0A7S3RUS0</accession>
<evidence type="ECO:0000256" key="2">
    <source>
        <dbReference type="SAM" id="MobiDB-lite"/>
    </source>
</evidence>
<dbReference type="Pfam" id="PF03435">
    <property type="entry name" value="Sacchrp_dh_NADP"/>
    <property type="match status" value="1"/>
</dbReference>
<feature type="domain" description="Saccharopine dehydrogenase NADP binding" evidence="3">
    <location>
        <begin position="8"/>
        <end position="120"/>
    </location>
</feature>
<dbReference type="InterPro" id="IPR051276">
    <property type="entry name" value="Saccharopine_DH-like_oxidrdct"/>
</dbReference>
<organism evidence="4">
    <name type="scientific">Strombidinopsis acuminata</name>
    <dbReference type="NCBI Taxonomy" id="141414"/>
    <lineage>
        <taxon>Eukaryota</taxon>
        <taxon>Sar</taxon>
        <taxon>Alveolata</taxon>
        <taxon>Ciliophora</taxon>
        <taxon>Intramacronucleata</taxon>
        <taxon>Spirotrichea</taxon>
        <taxon>Choreotrichia</taxon>
        <taxon>Choreotrichida</taxon>
        <taxon>Strombidinopsidae</taxon>
        <taxon>Strombidinopsis</taxon>
    </lineage>
</organism>
<proteinExistence type="inferred from homology"/>
<dbReference type="EMBL" id="HBIQ01022344">
    <property type="protein sequence ID" value="CAE0535535.1"/>
    <property type="molecule type" value="Transcribed_RNA"/>
</dbReference>
<dbReference type="GO" id="GO:0009247">
    <property type="term" value="P:glycolipid biosynthetic process"/>
    <property type="evidence" value="ECO:0007669"/>
    <property type="project" value="TreeGrafter"/>
</dbReference>
<comment type="similarity">
    <text evidence="1">Belongs to the saccharopine dehydrogenase family.</text>
</comment>
<evidence type="ECO:0000259" key="3">
    <source>
        <dbReference type="Pfam" id="PF03435"/>
    </source>
</evidence>
<dbReference type="PANTHER" id="PTHR12286:SF5">
    <property type="entry name" value="SACCHAROPINE DEHYDROGENASE-LIKE OXIDOREDUCTASE"/>
    <property type="match status" value="1"/>
</dbReference>
<protein>
    <recommendedName>
        <fullName evidence="3">Saccharopine dehydrogenase NADP binding domain-containing protein</fullName>
    </recommendedName>
</protein>
<feature type="region of interest" description="Disordered" evidence="2">
    <location>
        <begin position="213"/>
        <end position="232"/>
    </location>
</feature>
<dbReference type="GO" id="GO:0005886">
    <property type="term" value="C:plasma membrane"/>
    <property type="evidence" value="ECO:0007669"/>
    <property type="project" value="TreeGrafter"/>
</dbReference>
<feature type="region of interest" description="Disordered" evidence="2">
    <location>
        <begin position="306"/>
        <end position="325"/>
    </location>
</feature>
<dbReference type="InterPro" id="IPR036291">
    <property type="entry name" value="NAD(P)-bd_dom_sf"/>
</dbReference>